<dbReference type="EMBL" id="FRFE01000029">
    <property type="protein sequence ID" value="SHO51848.1"/>
    <property type="molecule type" value="Genomic_DNA"/>
</dbReference>
<keyword evidence="3 6" id="KW-0812">Transmembrane</keyword>
<evidence type="ECO:0000256" key="1">
    <source>
        <dbReference type="ARBA" id="ARBA00022475"/>
    </source>
</evidence>
<dbReference type="GO" id="GO:0030288">
    <property type="term" value="C:outer membrane-bounded periplasmic space"/>
    <property type="evidence" value="ECO:0007669"/>
    <property type="project" value="TreeGrafter"/>
</dbReference>
<evidence type="ECO:0000256" key="4">
    <source>
        <dbReference type="ARBA" id="ARBA00022989"/>
    </source>
</evidence>
<feature type="transmembrane region" description="Helical" evidence="6">
    <location>
        <begin position="31"/>
        <end position="49"/>
    </location>
</feature>
<evidence type="ECO:0000256" key="2">
    <source>
        <dbReference type="ARBA" id="ARBA00022519"/>
    </source>
</evidence>
<dbReference type="PANTHER" id="PTHR37481:SF1">
    <property type="entry name" value="LIPOPOLYSACCHARIDE EXPORT SYSTEM PROTEIN LPTC"/>
    <property type="match status" value="1"/>
</dbReference>
<name>A0A1M7YH56_9BACT</name>
<keyword evidence="4 6" id="KW-1133">Transmembrane helix</keyword>
<organism evidence="7 8">
    <name type="scientific">Desulfopila aestuarii DSM 18488</name>
    <dbReference type="NCBI Taxonomy" id="1121416"/>
    <lineage>
        <taxon>Bacteria</taxon>
        <taxon>Pseudomonadati</taxon>
        <taxon>Thermodesulfobacteriota</taxon>
        <taxon>Desulfobulbia</taxon>
        <taxon>Desulfobulbales</taxon>
        <taxon>Desulfocapsaceae</taxon>
        <taxon>Desulfopila</taxon>
    </lineage>
</organism>
<dbReference type="GO" id="GO:0017089">
    <property type="term" value="F:glycolipid transfer activity"/>
    <property type="evidence" value="ECO:0007669"/>
    <property type="project" value="TreeGrafter"/>
</dbReference>
<dbReference type="RefSeq" id="WP_073615664.1">
    <property type="nucleotide sequence ID" value="NZ_FRFE01000029.1"/>
</dbReference>
<evidence type="ECO:0000256" key="5">
    <source>
        <dbReference type="ARBA" id="ARBA00023136"/>
    </source>
</evidence>
<keyword evidence="2" id="KW-0997">Cell inner membrane</keyword>
<reference evidence="7 8" key="1">
    <citation type="submission" date="2016-12" db="EMBL/GenBank/DDBJ databases">
        <authorList>
            <person name="Song W.-J."/>
            <person name="Kurnit D.M."/>
        </authorList>
    </citation>
    <scope>NUCLEOTIDE SEQUENCE [LARGE SCALE GENOMIC DNA]</scope>
    <source>
        <strain evidence="7 8">DSM 18488</strain>
    </source>
</reference>
<gene>
    <name evidence="7" type="ORF">SAMN02745220_04249</name>
</gene>
<dbReference type="Proteomes" id="UP000184603">
    <property type="component" value="Unassembled WGS sequence"/>
</dbReference>
<dbReference type="GO" id="GO:0015221">
    <property type="term" value="F:lipopolysaccharide transmembrane transporter activity"/>
    <property type="evidence" value="ECO:0007669"/>
    <property type="project" value="InterPro"/>
</dbReference>
<dbReference type="InterPro" id="IPR026265">
    <property type="entry name" value="LptC"/>
</dbReference>
<accession>A0A1M7YH56</accession>
<keyword evidence="8" id="KW-1185">Reference proteome</keyword>
<dbReference type="PANTHER" id="PTHR37481">
    <property type="entry name" value="LIPOPOLYSACCHARIDE EXPORT SYSTEM PROTEIN LPTC"/>
    <property type="match status" value="1"/>
</dbReference>
<evidence type="ECO:0000313" key="8">
    <source>
        <dbReference type="Proteomes" id="UP000184603"/>
    </source>
</evidence>
<keyword evidence="5 6" id="KW-0472">Membrane</keyword>
<evidence type="ECO:0000256" key="6">
    <source>
        <dbReference type="SAM" id="Phobius"/>
    </source>
</evidence>
<sequence>MAAGVLAAATRQLLQKMYHVLIMRQFTNHKFALTLIVLATVLLVLYLHYYSSSNQKFRPEQISTDTDLTLQKIKYTKTRAGNALWTLSAETADQREDGVISARKVRVTFFDRKKGDIHISADQAQLVPELEKVSLSSNVKVTTSQGETLLTDFLEYKEKEHLLHSDQPAHIFTDSYEATGNGMSVDLRYRTLVLFGGVKASVPKNSNKGPVSVPPEQK</sequence>
<dbReference type="NCBIfam" id="TIGR04409">
    <property type="entry name" value="LptC_YrbK"/>
    <property type="match status" value="1"/>
</dbReference>
<keyword evidence="1" id="KW-1003">Cell membrane</keyword>
<dbReference type="OrthoDB" id="5397263at2"/>
<dbReference type="Gene3D" id="2.60.450.10">
    <property type="entry name" value="Lipopolysaccharide (LPS) transport protein A like domain"/>
    <property type="match status" value="1"/>
</dbReference>
<dbReference type="AlphaFoldDB" id="A0A1M7YH56"/>
<proteinExistence type="predicted"/>
<evidence type="ECO:0000313" key="7">
    <source>
        <dbReference type="EMBL" id="SHO51848.1"/>
    </source>
</evidence>
<protein>
    <submittedName>
        <fullName evidence="7">LPS export ABC transporter protein LptC</fullName>
    </submittedName>
</protein>
<dbReference type="GO" id="GO:0005886">
    <property type="term" value="C:plasma membrane"/>
    <property type="evidence" value="ECO:0007669"/>
    <property type="project" value="InterPro"/>
</dbReference>
<dbReference type="Pfam" id="PF06835">
    <property type="entry name" value="LptC"/>
    <property type="match status" value="1"/>
</dbReference>
<dbReference type="STRING" id="1121416.SAMN02745220_04249"/>
<evidence type="ECO:0000256" key="3">
    <source>
        <dbReference type="ARBA" id="ARBA00022692"/>
    </source>
</evidence>
<dbReference type="InterPro" id="IPR052363">
    <property type="entry name" value="LPS_export_LptC"/>
</dbReference>
<dbReference type="InterPro" id="IPR010664">
    <property type="entry name" value="LipoPS_assembly_LptC-rel"/>
</dbReference>